<evidence type="ECO:0000256" key="1">
    <source>
        <dbReference type="SAM" id="MobiDB-lite"/>
    </source>
</evidence>
<feature type="domain" description="Myb-like DNA-binding" evidence="2">
    <location>
        <begin position="5"/>
        <end position="51"/>
    </location>
</feature>
<protein>
    <recommendedName>
        <fullName evidence="2">Myb-like DNA-binding domain-containing protein</fullName>
    </recommendedName>
</protein>
<sequence>MPTEAENIQYLYLILTNDGNPDIDWDAVGGALNLNKVAVTKRWSRLRQSMNKDEAPGGSTYQFLWLCVKHHKRTTPLNWAEIATQANTTTGAASKRYSRMKKAFEDHETAPTTASPASNKKNKTPTKPRAKKNIPTATPSSSADDTPKRKRAAAPKKTVADADADEDEVKPKRVKPIPKPKRSVVKKEEVDGGGEEEDAFFDAEENVGGEAGGDGEEELDTQDCKF</sequence>
<feature type="compositionally biased region" description="Polar residues" evidence="1">
    <location>
        <begin position="135"/>
        <end position="144"/>
    </location>
</feature>
<evidence type="ECO:0000313" key="4">
    <source>
        <dbReference type="Proteomes" id="UP000800040"/>
    </source>
</evidence>
<dbReference type="EMBL" id="ML975255">
    <property type="protein sequence ID" value="KAF1838103.1"/>
    <property type="molecule type" value="Genomic_DNA"/>
</dbReference>
<feature type="domain" description="Myb-like DNA-binding" evidence="2">
    <location>
        <begin position="60"/>
        <end position="105"/>
    </location>
</feature>
<feature type="compositionally biased region" description="Basic residues" evidence="1">
    <location>
        <begin position="172"/>
        <end position="184"/>
    </location>
</feature>
<organism evidence="3 4">
    <name type="scientific">Decorospora gaudefroyi</name>
    <dbReference type="NCBI Taxonomy" id="184978"/>
    <lineage>
        <taxon>Eukaryota</taxon>
        <taxon>Fungi</taxon>
        <taxon>Dikarya</taxon>
        <taxon>Ascomycota</taxon>
        <taxon>Pezizomycotina</taxon>
        <taxon>Dothideomycetes</taxon>
        <taxon>Pleosporomycetidae</taxon>
        <taxon>Pleosporales</taxon>
        <taxon>Pleosporineae</taxon>
        <taxon>Pleosporaceae</taxon>
        <taxon>Decorospora</taxon>
    </lineage>
</organism>
<reference evidence="3" key="1">
    <citation type="submission" date="2020-01" db="EMBL/GenBank/DDBJ databases">
        <authorList>
            <consortium name="DOE Joint Genome Institute"/>
            <person name="Haridas S."/>
            <person name="Albert R."/>
            <person name="Binder M."/>
            <person name="Bloem J."/>
            <person name="Labutti K."/>
            <person name="Salamov A."/>
            <person name="Andreopoulos B."/>
            <person name="Baker S.E."/>
            <person name="Barry K."/>
            <person name="Bills G."/>
            <person name="Bluhm B.H."/>
            <person name="Cannon C."/>
            <person name="Castanera R."/>
            <person name="Culley D.E."/>
            <person name="Daum C."/>
            <person name="Ezra D."/>
            <person name="Gonzalez J.B."/>
            <person name="Henrissat B."/>
            <person name="Kuo A."/>
            <person name="Liang C."/>
            <person name="Lipzen A."/>
            <person name="Lutzoni F."/>
            <person name="Magnuson J."/>
            <person name="Mondo S."/>
            <person name="Nolan M."/>
            <person name="Ohm R."/>
            <person name="Pangilinan J."/>
            <person name="Park H.-J."/>
            <person name="Ramirez L."/>
            <person name="Alfaro M."/>
            <person name="Sun H."/>
            <person name="Tritt A."/>
            <person name="Yoshinaga Y."/>
            <person name="Zwiers L.-H."/>
            <person name="Turgeon B.G."/>
            <person name="Goodwin S.B."/>
            <person name="Spatafora J.W."/>
            <person name="Crous P.W."/>
            <person name="Grigoriev I.V."/>
        </authorList>
    </citation>
    <scope>NUCLEOTIDE SEQUENCE</scope>
    <source>
        <strain evidence="3">P77</strain>
    </source>
</reference>
<accession>A0A6A5KWT4</accession>
<dbReference type="OrthoDB" id="3944408at2759"/>
<keyword evidence="4" id="KW-1185">Reference proteome</keyword>
<gene>
    <name evidence="3" type="ORF">BDW02DRAFT_594976</name>
</gene>
<dbReference type="InterPro" id="IPR054505">
    <property type="entry name" value="Myb_DNA-bind_8"/>
</dbReference>
<dbReference type="Pfam" id="PF22980">
    <property type="entry name" value="Myb_DNA-bind_8"/>
    <property type="match status" value="2"/>
</dbReference>
<feature type="compositionally biased region" description="Acidic residues" evidence="1">
    <location>
        <begin position="191"/>
        <end position="226"/>
    </location>
</feature>
<evidence type="ECO:0000259" key="2">
    <source>
        <dbReference type="Pfam" id="PF22980"/>
    </source>
</evidence>
<evidence type="ECO:0000313" key="3">
    <source>
        <dbReference type="EMBL" id="KAF1838103.1"/>
    </source>
</evidence>
<dbReference type="AlphaFoldDB" id="A0A6A5KWT4"/>
<name>A0A6A5KWT4_9PLEO</name>
<feature type="compositionally biased region" description="Basic residues" evidence="1">
    <location>
        <begin position="120"/>
        <end position="132"/>
    </location>
</feature>
<feature type="region of interest" description="Disordered" evidence="1">
    <location>
        <begin position="105"/>
        <end position="226"/>
    </location>
</feature>
<feature type="compositionally biased region" description="Polar residues" evidence="1">
    <location>
        <begin position="110"/>
        <end position="119"/>
    </location>
</feature>
<proteinExistence type="predicted"/>
<dbReference type="Proteomes" id="UP000800040">
    <property type="component" value="Unassembled WGS sequence"/>
</dbReference>